<gene>
    <name evidence="4" type="ORF">SAMN05421742_105179</name>
</gene>
<feature type="domain" description="Carbamoyltransferase Kae1-like" evidence="3">
    <location>
        <begin position="129"/>
        <end position="362"/>
    </location>
</feature>
<feature type="domain" description="HypF Kae1-like" evidence="2">
    <location>
        <begin position="22"/>
        <end position="120"/>
    </location>
</feature>
<dbReference type="AlphaFoldDB" id="A0A1G8B1H3"/>
<proteinExistence type="inferred from homology"/>
<name>A0A1G8B1H3_9PROT</name>
<accession>A0A1G8B1H3</accession>
<dbReference type="Gene3D" id="3.30.420.360">
    <property type="match status" value="1"/>
</dbReference>
<organism evidence="4 5">
    <name type="scientific">Roseospirillum parvum</name>
    <dbReference type="NCBI Taxonomy" id="83401"/>
    <lineage>
        <taxon>Bacteria</taxon>
        <taxon>Pseudomonadati</taxon>
        <taxon>Pseudomonadota</taxon>
        <taxon>Alphaproteobacteria</taxon>
        <taxon>Rhodospirillales</taxon>
        <taxon>Rhodospirillaceae</taxon>
        <taxon>Roseospirillum</taxon>
    </lineage>
</organism>
<comment type="similarity">
    <text evidence="1">Belongs to the carbamoyltransferase HypF family.</text>
</comment>
<evidence type="ECO:0000259" key="2">
    <source>
        <dbReference type="Pfam" id="PF17788"/>
    </source>
</evidence>
<dbReference type="InterPro" id="IPR055128">
    <property type="entry name" value="HypF_C_2"/>
</dbReference>
<dbReference type="InterPro" id="IPR051060">
    <property type="entry name" value="Carbamoyltrans_HypF-like"/>
</dbReference>
<dbReference type="RefSeq" id="WP_092618851.1">
    <property type="nucleotide sequence ID" value="NZ_FNCV01000005.1"/>
</dbReference>
<dbReference type="GO" id="GO:0008270">
    <property type="term" value="F:zinc ion binding"/>
    <property type="evidence" value="ECO:0007669"/>
    <property type="project" value="TreeGrafter"/>
</dbReference>
<sequence length="372" mass="38084">MPARSAVAIDTAWAGALPFPVPPVLALGAHLKAAAAWVADGRGCLGPTVGDLDHPQARDALAAQAEALADTLPGAPRAVAHDLHPDFASTRLAQGLAAAWGVPARPVQHHRAHLAALAVEHGHAGPLLGLVLDGFGLGDDGQPWGGELLALDGATCRRLGHLRPLPQPGGDAAARQPWRMGAAALHVLGRGGEIAPRYADQPQAAALAGLLARGTHCPETPSGGRLFDAACGLLGVHPVAEFEGQAPMALERLVRQPRVWDGGWRLDAAGRLDLLSLLDRLADTGDAVLGAELFHGTLAAALVAWAAWAAETVGTRAVGLSGGCFFNRVLGDRVASGLAGKGLAVLRHRALSPGDDSLALGQAWVVAQTLAE</sequence>
<evidence type="ECO:0000313" key="5">
    <source>
        <dbReference type="Proteomes" id="UP000217076"/>
    </source>
</evidence>
<dbReference type="OrthoDB" id="9808093at2"/>
<reference evidence="5" key="1">
    <citation type="submission" date="2016-10" db="EMBL/GenBank/DDBJ databases">
        <authorList>
            <person name="Varghese N."/>
            <person name="Submissions S."/>
        </authorList>
    </citation>
    <scope>NUCLEOTIDE SEQUENCE [LARGE SCALE GENOMIC DNA]</scope>
    <source>
        <strain evidence="5">930I</strain>
    </source>
</reference>
<dbReference type="PANTHER" id="PTHR42959:SF1">
    <property type="entry name" value="CARBAMOYLTRANSFERASE HYPF"/>
    <property type="match status" value="1"/>
</dbReference>
<dbReference type="InterPro" id="IPR041440">
    <property type="entry name" value="HypF_C"/>
</dbReference>
<dbReference type="EMBL" id="FNCV01000005">
    <property type="protein sequence ID" value="SDH27109.1"/>
    <property type="molecule type" value="Genomic_DNA"/>
</dbReference>
<evidence type="ECO:0000313" key="4">
    <source>
        <dbReference type="EMBL" id="SDH27109.1"/>
    </source>
</evidence>
<keyword evidence="5" id="KW-1185">Reference proteome</keyword>
<dbReference type="STRING" id="83401.SAMN05421742_105179"/>
<evidence type="ECO:0000256" key="1">
    <source>
        <dbReference type="ARBA" id="ARBA00008097"/>
    </source>
</evidence>
<protein>
    <submittedName>
        <fullName evidence="4">Hydrogenase maturation protein HypF</fullName>
    </submittedName>
</protein>
<dbReference type="GO" id="GO:0051604">
    <property type="term" value="P:protein maturation"/>
    <property type="evidence" value="ECO:0007669"/>
    <property type="project" value="TreeGrafter"/>
</dbReference>
<dbReference type="Pfam" id="PF17788">
    <property type="entry name" value="HypF_C"/>
    <property type="match status" value="1"/>
</dbReference>
<dbReference type="Gene3D" id="3.30.420.40">
    <property type="match status" value="1"/>
</dbReference>
<dbReference type="PANTHER" id="PTHR42959">
    <property type="entry name" value="CARBAMOYLTRANSFERASE"/>
    <property type="match status" value="1"/>
</dbReference>
<evidence type="ECO:0000259" key="3">
    <source>
        <dbReference type="Pfam" id="PF22521"/>
    </source>
</evidence>
<dbReference type="Proteomes" id="UP000217076">
    <property type="component" value="Unassembled WGS sequence"/>
</dbReference>
<dbReference type="Pfam" id="PF22521">
    <property type="entry name" value="HypF_C_2"/>
    <property type="match status" value="1"/>
</dbReference>
<dbReference type="GO" id="GO:0016743">
    <property type="term" value="F:carboxyl- or carbamoyltransferase activity"/>
    <property type="evidence" value="ECO:0007669"/>
    <property type="project" value="TreeGrafter"/>
</dbReference>